<dbReference type="CDD" id="cd00684">
    <property type="entry name" value="Terpene_cyclase_plant_C1"/>
    <property type="match status" value="1"/>
</dbReference>
<dbReference type="Gene3D" id="1.10.600.10">
    <property type="entry name" value="Farnesyl Diphosphate Synthase"/>
    <property type="match status" value="1"/>
</dbReference>
<dbReference type="Gene3D" id="1.50.10.130">
    <property type="entry name" value="Terpene synthase, N-terminal domain"/>
    <property type="match status" value="1"/>
</dbReference>
<dbReference type="AlphaFoldDB" id="A0A5J5AQ32"/>
<evidence type="ECO:0000259" key="4">
    <source>
        <dbReference type="Pfam" id="PF01397"/>
    </source>
</evidence>
<dbReference type="PANTHER" id="PTHR31225">
    <property type="entry name" value="OS04G0344100 PROTEIN-RELATED"/>
    <property type="match status" value="1"/>
</dbReference>
<keyword evidence="3" id="KW-0460">Magnesium</keyword>
<dbReference type="InterPro" id="IPR036965">
    <property type="entry name" value="Terpene_synth_N_sf"/>
</dbReference>
<dbReference type="InterPro" id="IPR008930">
    <property type="entry name" value="Terpenoid_cyclase/PrenylTrfase"/>
</dbReference>
<reference evidence="6 7" key="1">
    <citation type="submission" date="2019-09" db="EMBL/GenBank/DDBJ databases">
        <title>A chromosome-level genome assembly of the Chinese tupelo Nyssa sinensis.</title>
        <authorList>
            <person name="Yang X."/>
            <person name="Kang M."/>
            <person name="Yang Y."/>
            <person name="Xiong H."/>
            <person name="Wang M."/>
            <person name="Zhang Z."/>
            <person name="Wang Z."/>
            <person name="Wu H."/>
            <person name="Ma T."/>
            <person name="Liu J."/>
            <person name="Xi Z."/>
        </authorList>
    </citation>
    <scope>NUCLEOTIDE SEQUENCE [LARGE SCALE GENOMIC DNA]</scope>
    <source>
        <strain evidence="6">J267</strain>
        <tissue evidence="6">Leaf</tissue>
    </source>
</reference>
<dbReference type="SUPFAM" id="SSF48576">
    <property type="entry name" value="Terpenoid synthases"/>
    <property type="match status" value="1"/>
</dbReference>
<name>A0A5J5AQ32_9ASTE</name>
<gene>
    <name evidence="6" type="ORF">F0562_032386</name>
</gene>
<dbReference type="OrthoDB" id="10331799at2759"/>
<dbReference type="FunFam" id="1.10.600.10:FF:000007">
    <property type="entry name" value="Isoprene synthase, chloroplastic"/>
    <property type="match status" value="1"/>
</dbReference>
<dbReference type="InterPro" id="IPR008949">
    <property type="entry name" value="Isoprenoid_synthase_dom_sf"/>
</dbReference>
<dbReference type="PANTHER" id="PTHR31225:SF252">
    <property type="entry name" value="TERPENE SYNTHASE 12-RELATED"/>
    <property type="match status" value="1"/>
</dbReference>
<evidence type="ECO:0000256" key="2">
    <source>
        <dbReference type="ARBA" id="ARBA00022723"/>
    </source>
</evidence>
<dbReference type="GO" id="GO:0016102">
    <property type="term" value="P:diterpenoid biosynthetic process"/>
    <property type="evidence" value="ECO:0007669"/>
    <property type="project" value="InterPro"/>
</dbReference>
<dbReference type="InterPro" id="IPR034741">
    <property type="entry name" value="Terpene_cyclase-like_1_C"/>
</dbReference>
<keyword evidence="7" id="KW-1185">Reference proteome</keyword>
<evidence type="ECO:0000313" key="6">
    <source>
        <dbReference type="EMBL" id="KAA8532359.1"/>
    </source>
</evidence>
<evidence type="ECO:0000313" key="7">
    <source>
        <dbReference type="Proteomes" id="UP000325577"/>
    </source>
</evidence>
<feature type="domain" description="Terpene synthase N-terminal" evidence="4">
    <location>
        <begin position="61"/>
        <end position="239"/>
    </location>
</feature>
<keyword evidence="2" id="KW-0479">Metal-binding</keyword>
<dbReference type="InterPro" id="IPR050148">
    <property type="entry name" value="Terpene_synthase-like"/>
</dbReference>
<sequence length="601" mass="69982">MELAHSLTNRSFPCAAGGFKRSIQSRELRCAYKSGHGRLHLSAKMATTVEIRRSGNYPPCIWDYDFLQSLQNNHKEQFYETRADELKRYVKKYLINNEDIGQLAWLEIIDDLQRLGLDYHFEKEIRNALCMIISNPTNDVIMEGGLHATALRFQILRQHGYKVSQDVFNRFKDTDGNFLRCICEDIKGMLSLYEASYLGTQSEGVLDEAKDFTTRHLKDVINKGIITDKVLVRQVSHALELPLHWRMRRFEARWYIDIYEEKEDMVPVLLELAKIDFNFVQAIYQKDLAELIRWWKHLGLKDKLEFARDRLVEGLQWGLGMAYEPEFSNCRIAVAKVMVIITVIDDIYDFYGFLEEVKLFTSATERWDICALDEFPSYLKICFVALFNTVNEMAYLNIKEHGFDSLPYFKKERADLCNVYLGEAEIVYEGRTQTLEEYLIKAWKSIACCVVLVHAYLSLNENSTQDTLNYITKDSNLLRWSSLIVRLTDDLGTSKAELERGDILKSMECYMSETGASEEVARSYIWNLIDITWKTINEDHIEDSRLPQSFVKLAINLGRAAHFMYHQGDGHGAPTENHKKRAMSFWFSPFHVMSCKGILRW</sequence>
<dbReference type="FunFam" id="1.50.10.130:FF:000001">
    <property type="entry name" value="Isoprene synthase, chloroplastic"/>
    <property type="match status" value="1"/>
</dbReference>
<evidence type="ECO:0000259" key="5">
    <source>
        <dbReference type="Pfam" id="PF03936"/>
    </source>
</evidence>
<protein>
    <submittedName>
        <fullName evidence="6">Uncharacterized protein</fullName>
    </submittedName>
</protein>
<proteinExistence type="predicted"/>
<dbReference type="GO" id="GO:0010333">
    <property type="term" value="F:terpene synthase activity"/>
    <property type="evidence" value="ECO:0007669"/>
    <property type="project" value="InterPro"/>
</dbReference>
<comment type="cofactor">
    <cofactor evidence="1">
        <name>Mg(2+)</name>
        <dbReference type="ChEBI" id="CHEBI:18420"/>
    </cofactor>
</comment>
<dbReference type="EMBL" id="CM018042">
    <property type="protein sequence ID" value="KAA8532359.1"/>
    <property type="molecule type" value="Genomic_DNA"/>
</dbReference>
<dbReference type="Pfam" id="PF03936">
    <property type="entry name" value="Terpene_synth_C"/>
    <property type="match status" value="1"/>
</dbReference>
<dbReference type="InterPro" id="IPR005630">
    <property type="entry name" value="Terpene_synthase_metal-bd"/>
</dbReference>
<feature type="domain" description="Terpene synthase metal-binding" evidence="5">
    <location>
        <begin position="296"/>
        <end position="535"/>
    </location>
</feature>
<dbReference type="InterPro" id="IPR001906">
    <property type="entry name" value="Terpene_synth_N"/>
</dbReference>
<dbReference type="Pfam" id="PF01397">
    <property type="entry name" value="Terpene_synth"/>
    <property type="match status" value="1"/>
</dbReference>
<dbReference type="Proteomes" id="UP000325577">
    <property type="component" value="Linkage Group LG19"/>
</dbReference>
<organism evidence="6 7">
    <name type="scientific">Nyssa sinensis</name>
    <dbReference type="NCBI Taxonomy" id="561372"/>
    <lineage>
        <taxon>Eukaryota</taxon>
        <taxon>Viridiplantae</taxon>
        <taxon>Streptophyta</taxon>
        <taxon>Embryophyta</taxon>
        <taxon>Tracheophyta</taxon>
        <taxon>Spermatophyta</taxon>
        <taxon>Magnoliopsida</taxon>
        <taxon>eudicotyledons</taxon>
        <taxon>Gunneridae</taxon>
        <taxon>Pentapetalae</taxon>
        <taxon>asterids</taxon>
        <taxon>Cornales</taxon>
        <taxon>Nyssaceae</taxon>
        <taxon>Nyssa</taxon>
    </lineage>
</organism>
<dbReference type="InterPro" id="IPR044814">
    <property type="entry name" value="Terpene_cyclase_plant_C1"/>
</dbReference>
<accession>A0A5J5AQ32</accession>
<dbReference type="SFLD" id="SFLDG01019">
    <property type="entry name" value="Terpene_Cyclase_Like_1_C_Termi"/>
    <property type="match status" value="1"/>
</dbReference>
<evidence type="ECO:0000256" key="1">
    <source>
        <dbReference type="ARBA" id="ARBA00001946"/>
    </source>
</evidence>
<dbReference type="SUPFAM" id="SSF48239">
    <property type="entry name" value="Terpenoid cyclases/Protein prenyltransferases"/>
    <property type="match status" value="1"/>
</dbReference>
<dbReference type="SFLD" id="SFLDS00005">
    <property type="entry name" value="Isoprenoid_Synthase_Type_I"/>
    <property type="match status" value="1"/>
</dbReference>
<dbReference type="GO" id="GO:0000287">
    <property type="term" value="F:magnesium ion binding"/>
    <property type="evidence" value="ECO:0007669"/>
    <property type="project" value="InterPro"/>
</dbReference>
<evidence type="ECO:0000256" key="3">
    <source>
        <dbReference type="ARBA" id="ARBA00022842"/>
    </source>
</evidence>